<evidence type="ECO:0000313" key="3">
    <source>
        <dbReference type="Proteomes" id="UP000319817"/>
    </source>
</evidence>
<dbReference type="EMBL" id="CP036526">
    <property type="protein sequence ID" value="QDT08592.1"/>
    <property type="molecule type" value="Genomic_DNA"/>
</dbReference>
<keyword evidence="3" id="KW-1185">Reference proteome</keyword>
<dbReference type="RefSeq" id="WP_145416113.1">
    <property type="nucleotide sequence ID" value="NZ_CP036526.1"/>
</dbReference>
<dbReference type="InterPro" id="IPR036188">
    <property type="entry name" value="FAD/NAD-bd_sf"/>
</dbReference>
<dbReference type="Proteomes" id="UP000319817">
    <property type="component" value="Chromosome"/>
</dbReference>
<dbReference type="AlphaFoldDB" id="A0A517NN88"/>
<evidence type="ECO:0000313" key="2">
    <source>
        <dbReference type="EMBL" id="QDT08592.1"/>
    </source>
</evidence>
<reference evidence="2 3" key="1">
    <citation type="submission" date="2019-02" db="EMBL/GenBank/DDBJ databases">
        <title>Deep-cultivation of Planctomycetes and their phenomic and genomic characterization uncovers novel biology.</title>
        <authorList>
            <person name="Wiegand S."/>
            <person name="Jogler M."/>
            <person name="Boedeker C."/>
            <person name="Pinto D."/>
            <person name="Vollmers J."/>
            <person name="Rivas-Marin E."/>
            <person name="Kohn T."/>
            <person name="Peeters S.H."/>
            <person name="Heuer A."/>
            <person name="Rast P."/>
            <person name="Oberbeckmann S."/>
            <person name="Bunk B."/>
            <person name="Jeske O."/>
            <person name="Meyerdierks A."/>
            <person name="Storesund J.E."/>
            <person name="Kallscheuer N."/>
            <person name="Luecker S."/>
            <person name="Lage O.M."/>
            <person name="Pohl T."/>
            <person name="Merkel B.J."/>
            <person name="Hornburger P."/>
            <person name="Mueller R.-W."/>
            <person name="Bruemmer F."/>
            <person name="Labrenz M."/>
            <person name="Spormann A.M."/>
            <person name="Op den Camp H."/>
            <person name="Overmann J."/>
            <person name="Amann R."/>
            <person name="Jetten M.S.M."/>
            <person name="Mascher T."/>
            <person name="Medema M.H."/>
            <person name="Devos D.P."/>
            <person name="Kaster A.-K."/>
            <person name="Ovreas L."/>
            <person name="Rohde M."/>
            <person name="Galperin M.Y."/>
            <person name="Jogler C."/>
        </authorList>
    </citation>
    <scope>NUCLEOTIDE SEQUENCE [LARGE SCALE GENOMIC DNA]</scope>
    <source>
        <strain evidence="2 3">K23_9</strain>
    </source>
</reference>
<evidence type="ECO:0000256" key="1">
    <source>
        <dbReference type="SAM" id="MobiDB-lite"/>
    </source>
</evidence>
<accession>A0A517NN88</accession>
<dbReference type="Gene3D" id="3.40.50.720">
    <property type="entry name" value="NAD(P)-binding Rossmann-like Domain"/>
    <property type="match status" value="1"/>
</dbReference>
<sequence length="239" mass="25708">MSDSEEQILEPPGTITIVGGGPLGLEAALYGRFLGYDVTLMEANTIGASMLAQADQPLSMLPDRCLSPLALSALNAQNHESPPLILPTTVGQRVEKVLVALTETDLLRGRVRCDAKVVRIEHSAIQSNEEDVSGGNANDGDQSDGDLPPDFRLTVESGDAVESEAVILAIGDAPDLDTSFDLPCPYLYRIGQEKTDDAEHDFIMGLKQIVELYAKLADRESLDLYRPIRGTQPSNESTG</sequence>
<evidence type="ECO:0008006" key="4">
    <source>
        <dbReference type="Google" id="ProtNLM"/>
    </source>
</evidence>
<protein>
    <recommendedName>
        <fullName evidence="4">FAD/NAD(P)-binding domain-containing protein</fullName>
    </recommendedName>
</protein>
<proteinExistence type="predicted"/>
<dbReference type="SUPFAM" id="SSF51905">
    <property type="entry name" value="FAD/NAD(P)-binding domain"/>
    <property type="match status" value="1"/>
</dbReference>
<name>A0A517NN88_9BACT</name>
<dbReference type="OrthoDB" id="9773233at2"/>
<feature type="region of interest" description="Disordered" evidence="1">
    <location>
        <begin position="128"/>
        <end position="150"/>
    </location>
</feature>
<gene>
    <name evidence="2" type="ORF">K239x_05320</name>
</gene>
<organism evidence="2 3">
    <name type="scientific">Stieleria marina</name>
    <dbReference type="NCBI Taxonomy" id="1930275"/>
    <lineage>
        <taxon>Bacteria</taxon>
        <taxon>Pseudomonadati</taxon>
        <taxon>Planctomycetota</taxon>
        <taxon>Planctomycetia</taxon>
        <taxon>Pirellulales</taxon>
        <taxon>Pirellulaceae</taxon>
        <taxon>Stieleria</taxon>
    </lineage>
</organism>